<dbReference type="Pfam" id="PF07717">
    <property type="entry name" value="OB_NTP_bind"/>
    <property type="match status" value="1"/>
</dbReference>
<gene>
    <name evidence="3" type="ORF">Dbus_chr2Rg2186</name>
</gene>
<dbReference type="Gene3D" id="3.40.50.300">
    <property type="entry name" value="P-loop containing nucleotide triphosphate hydrolases"/>
    <property type="match status" value="2"/>
</dbReference>
<dbReference type="AlphaFoldDB" id="A0A0M4EXA7"/>
<dbReference type="EMBL" id="CP012524">
    <property type="protein sequence ID" value="ALC42607.1"/>
    <property type="molecule type" value="Genomic_DNA"/>
</dbReference>
<name>A0A0M4EXA7_DROBS</name>
<dbReference type="InterPro" id="IPR002110">
    <property type="entry name" value="Ankyrin_rpt"/>
</dbReference>
<dbReference type="Gene3D" id="1.20.120.1080">
    <property type="match status" value="1"/>
</dbReference>
<dbReference type="PANTHER" id="PTHR18934">
    <property type="entry name" value="ATP-DEPENDENT RNA HELICASE"/>
    <property type="match status" value="1"/>
</dbReference>
<dbReference type="PROSITE" id="PS50088">
    <property type="entry name" value="ANK_REPEAT"/>
    <property type="match status" value="1"/>
</dbReference>
<evidence type="ECO:0000256" key="1">
    <source>
        <dbReference type="PROSITE-ProRule" id="PRU00023"/>
    </source>
</evidence>
<protein>
    <submittedName>
        <fullName evidence="3">Wibg</fullName>
    </submittedName>
</protein>
<dbReference type="SUPFAM" id="SSF52540">
    <property type="entry name" value="P-loop containing nucleoside triphosphate hydrolases"/>
    <property type="match status" value="2"/>
</dbReference>
<dbReference type="OrthoDB" id="6103986at2759"/>
<dbReference type="STRING" id="30019.A0A0M4EXA7"/>
<dbReference type="InterPro" id="IPR036770">
    <property type="entry name" value="Ankyrin_rpt-contain_sf"/>
</dbReference>
<keyword evidence="1" id="KW-0040">ANK repeat</keyword>
<organism evidence="3 4">
    <name type="scientific">Drosophila busckii</name>
    <name type="common">Fruit fly</name>
    <dbReference type="NCBI Taxonomy" id="30019"/>
    <lineage>
        <taxon>Eukaryota</taxon>
        <taxon>Metazoa</taxon>
        <taxon>Ecdysozoa</taxon>
        <taxon>Arthropoda</taxon>
        <taxon>Hexapoda</taxon>
        <taxon>Insecta</taxon>
        <taxon>Pterygota</taxon>
        <taxon>Neoptera</taxon>
        <taxon>Endopterygota</taxon>
        <taxon>Diptera</taxon>
        <taxon>Brachycera</taxon>
        <taxon>Muscomorpha</taxon>
        <taxon>Ephydroidea</taxon>
        <taxon>Drosophilidae</taxon>
        <taxon>Drosophila</taxon>
    </lineage>
</organism>
<evidence type="ECO:0000313" key="3">
    <source>
        <dbReference type="EMBL" id="ALC42607.1"/>
    </source>
</evidence>
<dbReference type="PROSITE" id="PS51192">
    <property type="entry name" value="HELICASE_ATP_BIND_1"/>
    <property type="match status" value="1"/>
</dbReference>
<dbReference type="InterPro" id="IPR014001">
    <property type="entry name" value="Helicase_ATP-bd"/>
</dbReference>
<accession>A0A0M4EXA7</accession>
<dbReference type="Pfam" id="PF21010">
    <property type="entry name" value="HA2_C"/>
    <property type="match status" value="1"/>
</dbReference>
<feature type="repeat" description="ANK" evidence="1">
    <location>
        <begin position="412"/>
        <end position="444"/>
    </location>
</feature>
<evidence type="ECO:0000259" key="2">
    <source>
        <dbReference type="PROSITE" id="PS51192"/>
    </source>
</evidence>
<proteinExistence type="predicted"/>
<dbReference type="SUPFAM" id="SSF48403">
    <property type="entry name" value="Ankyrin repeat"/>
    <property type="match status" value="1"/>
</dbReference>
<dbReference type="OMA" id="DIDHLWD"/>
<feature type="domain" description="Helicase ATP-binding" evidence="2">
    <location>
        <begin position="160"/>
        <end position="327"/>
    </location>
</feature>
<dbReference type="GO" id="GO:0003723">
    <property type="term" value="F:RNA binding"/>
    <property type="evidence" value="ECO:0007669"/>
    <property type="project" value="TreeGrafter"/>
</dbReference>
<dbReference type="InterPro" id="IPR011709">
    <property type="entry name" value="DEAD-box_helicase_OB_fold"/>
</dbReference>
<dbReference type="InterPro" id="IPR007502">
    <property type="entry name" value="Helicase-assoc_dom"/>
</dbReference>
<dbReference type="InterPro" id="IPR027417">
    <property type="entry name" value="P-loop_NTPase"/>
</dbReference>
<dbReference type="PANTHER" id="PTHR18934:SF213">
    <property type="entry name" value="3'-5' RNA HELICASE YTHDC2"/>
    <property type="match status" value="1"/>
</dbReference>
<dbReference type="Proteomes" id="UP000494163">
    <property type="component" value="Chromosome 2R"/>
</dbReference>
<dbReference type="Gene3D" id="1.25.40.20">
    <property type="entry name" value="Ankyrin repeat-containing domain"/>
    <property type="match status" value="1"/>
</dbReference>
<dbReference type="SMART" id="SM00847">
    <property type="entry name" value="HA2"/>
    <property type="match status" value="1"/>
</dbReference>
<evidence type="ECO:0000313" key="4">
    <source>
        <dbReference type="Proteomes" id="UP000494163"/>
    </source>
</evidence>
<keyword evidence="4" id="KW-1185">Reference proteome</keyword>
<sequence>MDQIILNKFIPQQLLYFIAGRRCCQQFACTFRSSDHDIITASARSLGLRVQYMSCSGQARCVKVFKQSCKHYLEEPKALALSHPTIMDMLALLSRSDTFADKEVIQLSEDFMSQNWHVKVPPHSMKLLPLSPPTPHFITEKHRNFIVNISAHATTNKEILTTIYSHRIVVFDADLSWDKTLFLPLIILEDSEVKKSNLKIICVEREEVIAMYNSERLAEYISENVGETVGIQLPLSNNISSITHIVFSTAKHFLRSLINKNSKKFNYISHIVINDIHLHDPYNDILLCELKQALSLNQNLRVVLLSQSGDSQRLLQFFDEGAELSMDKPSLAGVRISYLEDIQSCILLAGIHRGPEIYKDKPQVFRNKNQRNEQMDKCLEVYEELGTDTAIRPFIYAINYELVPVNYQHSITGKTAILIAAQHSNANHLRLLLFMGANPYIVNEQHDNAVTIAAFRGNSECMDILNNYSLHGYVVKNARPEFVDYDLIIDIMYFICTKVDILSGNVLIILPTYYHMVKLNYMLLSHFLTGNLREFAIYTLHEDMDSDYVSALARIHTEGLKLVLSTDVIESLPLPVAFRYVIDTVCQKNTVYDSKRCSTEEKYEWVAKERLLRREAIFNAKVAGEVHHFRLISKEAYEILNDSSRSTLQTLPLDKICLLVKLLSPNTIISEYLTFTIAPPPLLNVHHAVQFLKKIEVLDDAEDVTWLGCRLIDIPVTCQLGRTLIFGILLQCLDPILIIVSSLITTDPLGIPYNEDIDYLWDRFTIYIQNRIKNERARLAADQFSDHFIFVRLFEEWQSRLKSNVPALYLTDEYDFVLNGLMEKFNLTRARIVSALRGANLIHSQGQLSIQNVNMHSAYWPLVKAALTGGLYPNICAVDAQRNCLKSSNSINVHMHPNTVLRGFLEPLNTSAQKFCTTWIVCNKHKDNITYATLIVPLTLAMFAGSSHLGFGQVSEIHRNSTPYCNNLQYFIDEWIWMVVSKPTLELILKIRHLFFKYYQYLLKYCTEPHKWRSESPLMMQYQLLLETLSKVFENEDANVGFNTSPNICFRPAIKLPSLYLLAINTHFVWHQRVENKHDIAAGDASYEMSSHFVEKQFFLLYTEDSPSEFYQKSNAAYIESVIGKFARPIESPNRHIYVILYSKNPDIMLSISRAKTQKIEFVLKEYFRNTVPVTEILEACNALNVNVPSFDGRLMSSLIDKRVGNIIMDLFAFRHHWIHK</sequence>
<reference evidence="3 4" key="1">
    <citation type="submission" date="2015-08" db="EMBL/GenBank/DDBJ databases">
        <title>Ancestral chromatin configuration constrains chromatin evolution on differentiating sex chromosomes in Drosophila.</title>
        <authorList>
            <person name="Zhou Q."/>
            <person name="Bachtrog D."/>
        </authorList>
    </citation>
    <scope>NUCLEOTIDE SEQUENCE [LARGE SCALE GENOMIC DNA]</scope>
    <source>
        <tissue evidence="3">Whole larvae</tissue>
    </source>
</reference>